<dbReference type="GO" id="GO:0009116">
    <property type="term" value="P:nucleoside metabolic process"/>
    <property type="evidence" value="ECO:0007669"/>
    <property type="project" value="InterPro"/>
</dbReference>
<organism evidence="1 2">
    <name type="scientific">Fusarium austroafricanum</name>
    <dbReference type="NCBI Taxonomy" id="2364996"/>
    <lineage>
        <taxon>Eukaryota</taxon>
        <taxon>Fungi</taxon>
        <taxon>Dikarya</taxon>
        <taxon>Ascomycota</taxon>
        <taxon>Pezizomycotina</taxon>
        <taxon>Sordariomycetes</taxon>
        <taxon>Hypocreomycetidae</taxon>
        <taxon>Hypocreales</taxon>
        <taxon>Nectriaceae</taxon>
        <taxon>Fusarium</taxon>
        <taxon>Fusarium concolor species complex</taxon>
    </lineage>
</organism>
<proteinExistence type="predicted"/>
<protein>
    <submittedName>
        <fullName evidence="1">Putative vps9-ankyrin repeat-containing protein</fullName>
    </submittedName>
</protein>
<dbReference type="InterPro" id="IPR053137">
    <property type="entry name" value="NLR-like"/>
</dbReference>
<dbReference type="PANTHER" id="PTHR46082:SF11">
    <property type="entry name" value="AAA+ ATPASE DOMAIN-CONTAINING PROTEIN-RELATED"/>
    <property type="match status" value="1"/>
</dbReference>
<gene>
    <name evidence="1" type="ORF">F53441_12497</name>
</gene>
<evidence type="ECO:0000313" key="2">
    <source>
        <dbReference type="Proteomes" id="UP000605986"/>
    </source>
</evidence>
<dbReference type="EMBL" id="JAADJG010000673">
    <property type="protein sequence ID" value="KAF4439752.1"/>
    <property type="molecule type" value="Genomic_DNA"/>
</dbReference>
<dbReference type="SUPFAM" id="SSF53167">
    <property type="entry name" value="Purine and uridine phosphorylases"/>
    <property type="match status" value="1"/>
</dbReference>
<dbReference type="AlphaFoldDB" id="A0A8H4JXR5"/>
<reference evidence="1" key="1">
    <citation type="submission" date="2020-01" db="EMBL/GenBank/DDBJ databases">
        <title>Identification and distribution of gene clusters putatively required for synthesis of sphingolipid metabolism inhibitors in phylogenetically diverse species of the filamentous fungus Fusarium.</title>
        <authorList>
            <person name="Kim H.-S."/>
            <person name="Busman M."/>
            <person name="Brown D.W."/>
            <person name="Divon H."/>
            <person name="Uhlig S."/>
            <person name="Proctor R.H."/>
        </authorList>
    </citation>
    <scope>NUCLEOTIDE SEQUENCE</scope>
    <source>
        <strain evidence="1">NRRL 53441</strain>
    </source>
</reference>
<sequence length="380" mass="41767">MSTHSDYTVGWISALPTEAVAATVFQDQALQGPATQDSQDSNVYRFGKIGDHNVVIATLPKGEYGTAAAASVAKDLTRSFRNVRIGLMVGIAGGAPSSRHDIRLGDVVVSTPVGGLNGVFQYDFGKSVQFKEFQNTRSLDQPPQLLRAAVASLEVDHTIDGNGIHAAITAILDKKPNLRDKFGRPQDSADVLFKSIAAHGTEESCQSCINNGDNLEKREPRGNVESMIHYGTIASANTLMKDAIARDKLAAEKDVLCFDREAAGLMNGFRCLVIRGICDYSDTHKYKIWQGYAAMAAAAYAKQIIRAIRPEAIEVVPRLGKIETQVSKIEQRTQEIRSQQEEEEAIRTLNWLSPPDLELQQTDNLRKWQRGTVQWLLESP</sequence>
<dbReference type="GO" id="GO:0003824">
    <property type="term" value="F:catalytic activity"/>
    <property type="evidence" value="ECO:0007669"/>
    <property type="project" value="InterPro"/>
</dbReference>
<dbReference type="PANTHER" id="PTHR46082">
    <property type="entry name" value="ATP/GTP-BINDING PROTEIN-RELATED"/>
    <property type="match status" value="1"/>
</dbReference>
<dbReference type="Gene3D" id="3.40.50.1580">
    <property type="entry name" value="Nucleoside phosphorylase domain"/>
    <property type="match status" value="1"/>
</dbReference>
<name>A0A8H4JXR5_9HYPO</name>
<dbReference type="InterPro" id="IPR035994">
    <property type="entry name" value="Nucleoside_phosphorylase_sf"/>
</dbReference>
<comment type="caution">
    <text evidence="1">The sequence shown here is derived from an EMBL/GenBank/DDBJ whole genome shotgun (WGS) entry which is preliminary data.</text>
</comment>
<dbReference type="Proteomes" id="UP000605986">
    <property type="component" value="Unassembled WGS sequence"/>
</dbReference>
<dbReference type="OrthoDB" id="1577640at2759"/>
<keyword evidence="2" id="KW-1185">Reference proteome</keyword>
<accession>A0A8H4JXR5</accession>
<evidence type="ECO:0000313" key="1">
    <source>
        <dbReference type="EMBL" id="KAF4439752.1"/>
    </source>
</evidence>